<keyword evidence="6" id="KW-0560">Oxidoreductase</keyword>
<dbReference type="SUPFAM" id="SSF51905">
    <property type="entry name" value="FAD/NAD(P)-binding domain"/>
    <property type="match status" value="1"/>
</dbReference>
<dbReference type="EMBL" id="UINC01215494">
    <property type="protein sequence ID" value="SVE41197.1"/>
    <property type="molecule type" value="Genomic_DNA"/>
</dbReference>
<dbReference type="InterPro" id="IPR050775">
    <property type="entry name" value="FAD-binding_Monooxygenases"/>
</dbReference>
<accession>A0A383D9I7</accession>
<reference evidence="8" key="1">
    <citation type="submission" date="2018-05" db="EMBL/GenBank/DDBJ databases">
        <authorList>
            <person name="Lanie J.A."/>
            <person name="Ng W.-L."/>
            <person name="Kazmierczak K.M."/>
            <person name="Andrzejewski T.M."/>
            <person name="Davidsen T.M."/>
            <person name="Wayne K.J."/>
            <person name="Tettelin H."/>
            <person name="Glass J.I."/>
            <person name="Rusch D."/>
            <person name="Podicherti R."/>
            <person name="Tsui H.-C.T."/>
            <person name="Winkler M.E."/>
        </authorList>
    </citation>
    <scope>NUCLEOTIDE SEQUENCE</scope>
</reference>
<evidence type="ECO:0000256" key="5">
    <source>
        <dbReference type="ARBA" id="ARBA00022857"/>
    </source>
</evidence>
<dbReference type="GO" id="GO:0004499">
    <property type="term" value="F:N,N-dimethylaniline monooxygenase activity"/>
    <property type="evidence" value="ECO:0007669"/>
    <property type="project" value="InterPro"/>
</dbReference>
<keyword evidence="7" id="KW-0503">Monooxygenase</keyword>
<dbReference type="PANTHER" id="PTHR43098:SF4">
    <property type="entry name" value="BLR3857 PROTEIN"/>
    <property type="match status" value="1"/>
</dbReference>
<comment type="cofactor">
    <cofactor evidence="1">
        <name>FAD</name>
        <dbReference type="ChEBI" id="CHEBI:57692"/>
    </cofactor>
</comment>
<dbReference type="AlphaFoldDB" id="A0A383D9I7"/>
<dbReference type="Pfam" id="PF00743">
    <property type="entry name" value="FMO-like"/>
    <property type="match status" value="1"/>
</dbReference>
<name>A0A383D9I7_9ZZZZ</name>
<protein>
    <recommendedName>
        <fullName evidence="9">Monooxygenase</fullName>
    </recommendedName>
</protein>
<dbReference type="InterPro" id="IPR020946">
    <property type="entry name" value="Flavin_mOase-like"/>
</dbReference>
<comment type="similarity">
    <text evidence="2">Belongs to the FAD-binding monooxygenase family.</text>
</comment>
<evidence type="ECO:0008006" key="9">
    <source>
        <dbReference type="Google" id="ProtNLM"/>
    </source>
</evidence>
<dbReference type="PANTHER" id="PTHR43098">
    <property type="entry name" value="L-ORNITHINE N(5)-MONOOXYGENASE-RELATED"/>
    <property type="match status" value="1"/>
</dbReference>
<evidence type="ECO:0000256" key="7">
    <source>
        <dbReference type="ARBA" id="ARBA00023033"/>
    </source>
</evidence>
<dbReference type="Gene3D" id="3.50.50.60">
    <property type="entry name" value="FAD/NAD(P)-binding domain"/>
    <property type="match status" value="1"/>
</dbReference>
<proteinExistence type="inferred from homology"/>
<dbReference type="InterPro" id="IPR036188">
    <property type="entry name" value="FAD/NAD-bd_sf"/>
</dbReference>
<keyword evidence="5" id="KW-0521">NADP</keyword>
<evidence type="ECO:0000256" key="4">
    <source>
        <dbReference type="ARBA" id="ARBA00022827"/>
    </source>
</evidence>
<evidence type="ECO:0000256" key="3">
    <source>
        <dbReference type="ARBA" id="ARBA00022630"/>
    </source>
</evidence>
<feature type="non-terminal residue" evidence="8">
    <location>
        <position position="231"/>
    </location>
</feature>
<gene>
    <name evidence="8" type="ORF">METZ01_LOCUS494051</name>
</gene>
<keyword evidence="3" id="KW-0285">Flavoprotein</keyword>
<evidence type="ECO:0000256" key="2">
    <source>
        <dbReference type="ARBA" id="ARBA00010139"/>
    </source>
</evidence>
<sequence length="231" mass="26189">MPKHKYSFAPEIFEHSKRIARHYDLYKNACMQTCVEELKWDESIEHWIIKTDRGDAMKAKYVAMANGPLNRPKLPGIPGINDFKGFTFHTSRWDYAYTGGDSSGNLTGLKDKRVGIIGTGATAIQCIPHLGEAAEHLFVFQRTPSSIDVRNNAETDQQWADSLKSGWQKERMENFNALVSGEDRDVDMVSDGWTEIIRNLTGIVAKHASKSLGRRLTKAERAHLMELSDYR</sequence>
<evidence type="ECO:0000313" key="8">
    <source>
        <dbReference type="EMBL" id="SVE41197.1"/>
    </source>
</evidence>
<organism evidence="8">
    <name type="scientific">marine metagenome</name>
    <dbReference type="NCBI Taxonomy" id="408172"/>
    <lineage>
        <taxon>unclassified sequences</taxon>
        <taxon>metagenomes</taxon>
        <taxon>ecological metagenomes</taxon>
    </lineage>
</organism>
<evidence type="ECO:0000256" key="6">
    <source>
        <dbReference type="ARBA" id="ARBA00023002"/>
    </source>
</evidence>
<dbReference type="GO" id="GO:0050660">
    <property type="term" value="F:flavin adenine dinucleotide binding"/>
    <property type="evidence" value="ECO:0007669"/>
    <property type="project" value="InterPro"/>
</dbReference>
<dbReference type="GO" id="GO:0050661">
    <property type="term" value="F:NADP binding"/>
    <property type="evidence" value="ECO:0007669"/>
    <property type="project" value="InterPro"/>
</dbReference>
<evidence type="ECO:0000256" key="1">
    <source>
        <dbReference type="ARBA" id="ARBA00001974"/>
    </source>
</evidence>
<keyword evidence="4" id="KW-0274">FAD</keyword>